<accession>A0A934R3I7</accession>
<evidence type="ECO:0000313" key="2">
    <source>
        <dbReference type="Proteomes" id="UP000600139"/>
    </source>
</evidence>
<organism evidence="1 2">
    <name type="scientific">Luteolibacter yonseiensis</name>
    <dbReference type="NCBI Taxonomy" id="1144680"/>
    <lineage>
        <taxon>Bacteria</taxon>
        <taxon>Pseudomonadati</taxon>
        <taxon>Verrucomicrobiota</taxon>
        <taxon>Verrucomicrobiia</taxon>
        <taxon>Verrucomicrobiales</taxon>
        <taxon>Verrucomicrobiaceae</taxon>
        <taxon>Luteolibacter</taxon>
    </lineage>
</organism>
<dbReference type="Pfam" id="PF03567">
    <property type="entry name" value="Sulfotransfer_2"/>
    <property type="match status" value="1"/>
</dbReference>
<dbReference type="GO" id="GO:0008146">
    <property type="term" value="F:sulfotransferase activity"/>
    <property type="evidence" value="ECO:0007669"/>
    <property type="project" value="InterPro"/>
</dbReference>
<proteinExistence type="predicted"/>
<sequence length="229" mass="26518">MQGILCSKHSIGYLPLPKVANTSLKHAMFMLENGVRFSSAATGVPHIHHYYRHNSVEIDKAAFRFVVIRDPIKRFLSAYSNRVIHHRELSEEKVRLLADKKKRLKIKPGDFELDPDLSTFIRHLEKYQKIPSILIHTRPQSSLVTDLGFFSKVYRIESMDELGDDLSEITNHAVPIRHSQSGGPKIDVSSLAASELEKLRRYYQEDYRLLSRFYSFDDIREKWAGKHSP</sequence>
<dbReference type="GO" id="GO:0016020">
    <property type="term" value="C:membrane"/>
    <property type="evidence" value="ECO:0007669"/>
    <property type="project" value="InterPro"/>
</dbReference>
<dbReference type="EMBL" id="JAENIK010000011">
    <property type="protein sequence ID" value="MBK1816386.1"/>
    <property type="molecule type" value="Genomic_DNA"/>
</dbReference>
<keyword evidence="2" id="KW-1185">Reference proteome</keyword>
<protein>
    <submittedName>
        <fullName evidence="1">Sulfotransferase family 2 domain-containing protein</fullName>
    </submittedName>
</protein>
<gene>
    <name evidence="1" type="ORF">JIN84_12235</name>
</gene>
<name>A0A934R3I7_9BACT</name>
<dbReference type="AlphaFoldDB" id="A0A934R3I7"/>
<evidence type="ECO:0000313" key="1">
    <source>
        <dbReference type="EMBL" id="MBK1816386.1"/>
    </source>
</evidence>
<reference evidence="1" key="1">
    <citation type="submission" date="2021-01" db="EMBL/GenBank/DDBJ databases">
        <title>Modified the classification status of verrucomicrobia.</title>
        <authorList>
            <person name="Feng X."/>
        </authorList>
    </citation>
    <scope>NUCLEOTIDE SEQUENCE</scope>
    <source>
        <strain evidence="1">JCM 18052</strain>
    </source>
</reference>
<dbReference type="RefSeq" id="WP_200351324.1">
    <property type="nucleotide sequence ID" value="NZ_BAABHZ010000006.1"/>
</dbReference>
<dbReference type="Proteomes" id="UP000600139">
    <property type="component" value="Unassembled WGS sequence"/>
</dbReference>
<comment type="caution">
    <text evidence="1">The sequence shown here is derived from an EMBL/GenBank/DDBJ whole genome shotgun (WGS) entry which is preliminary data.</text>
</comment>
<dbReference type="InterPro" id="IPR005331">
    <property type="entry name" value="Sulfotransferase"/>
</dbReference>